<dbReference type="PANTHER" id="PTHR33387">
    <property type="entry name" value="RMLC-LIKE JELLY ROLL FOLD PROTEIN"/>
    <property type="match status" value="1"/>
</dbReference>
<dbReference type="InterPro" id="IPR014710">
    <property type="entry name" value="RmlC-like_jellyroll"/>
</dbReference>
<sequence length="152" mass="16354">MPIDKEAGLSAAEIISLLDLRPHPEGGHFRQTFKDSAQGAQGRAASTLIYFLLEAGQISQWHRVDAAEVWHFYAGAPLQISVSRDGEETSGHVLGNDLSAGQRPQFIVPAHWWQSAWSLGAWTLVGCSVAPGFEFSGFDLAPPGWRPGSASG</sequence>
<evidence type="ECO:0000313" key="3">
    <source>
        <dbReference type="Proteomes" id="UP001626536"/>
    </source>
</evidence>
<dbReference type="Gene3D" id="2.60.120.10">
    <property type="entry name" value="Jelly Rolls"/>
    <property type="match status" value="1"/>
</dbReference>
<gene>
    <name evidence="2" type="ORF">RZS28_03015</name>
</gene>
<dbReference type="InterPro" id="IPR011051">
    <property type="entry name" value="RmlC_Cupin_sf"/>
</dbReference>
<dbReference type="SUPFAM" id="SSF51182">
    <property type="entry name" value="RmlC-like cupins"/>
    <property type="match status" value="1"/>
</dbReference>
<evidence type="ECO:0000259" key="1">
    <source>
        <dbReference type="Pfam" id="PF06172"/>
    </source>
</evidence>
<dbReference type="EMBL" id="CP136862">
    <property type="protein sequence ID" value="WOJ90287.1"/>
    <property type="molecule type" value="Genomic_DNA"/>
</dbReference>
<organism evidence="2 3">
    <name type="scientific">Methylocapsa polymorpha</name>
    <dbReference type="NCBI Taxonomy" id="3080828"/>
    <lineage>
        <taxon>Bacteria</taxon>
        <taxon>Pseudomonadati</taxon>
        <taxon>Pseudomonadota</taxon>
        <taxon>Alphaproteobacteria</taxon>
        <taxon>Hyphomicrobiales</taxon>
        <taxon>Beijerinckiaceae</taxon>
        <taxon>Methylocapsa</taxon>
    </lineage>
</organism>
<protein>
    <submittedName>
        <fullName evidence="2">Cupin domain-containing protein</fullName>
    </submittedName>
</protein>
<dbReference type="InterPro" id="IPR009327">
    <property type="entry name" value="Cupin_DUF985"/>
</dbReference>
<dbReference type="RefSeq" id="WP_407339733.1">
    <property type="nucleotide sequence ID" value="NZ_CP136862.1"/>
</dbReference>
<dbReference type="Proteomes" id="UP001626536">
    <property type="component" value="Chromosome"/>
</dbReference>
<dbReference type="Pfam" id="PF06172">
    <property type="entry name" value="Cupin_5"/>
    <property type="match status" value="1"/>
</dbReference>
<accession>A0ABZ0HU22</accession>
<keyword evidence="3" id="KW-1185">Reference proteome</keyword>
<dbReference type="InterPro" id="IPR039935">
    <property type="entry name" value="YML079W-like"/>
</dbReference>
<reference evidence="2 3" key="1">
    <citation type="submission" date="2023-10" db="EMBL/GenBank/DDBJ databases">
        <title>Novel methanotroph of the genus Methylocapsa from a subarctic wetland.</title>
        <authorList>
            <person name="Belova S.E."/>
            <person name="Oshkin I.Y."/>
            <person name="Miroshnikov K."/>
            <person name="Dedysh S.N."/>
        </authorList>
    </citation>
    <scope>NUCLEOTIDE SEQUENCE [LARGE SCALE GENOMIC DNA]</scope>
    <source>
        <strain evidence="2 3">RX1</strain>
    </source>
</reference>
<evidence type="ECO:0000313" key="2">
    <source>
        <dbReference type="EMBL" id="WOJ90287.1"/>
    </source>
</evidence>
<feature type="domain" description="DUF985" evidence="1">
    <location>
        <begin position="13"/>
        <end position="141"/>
    </location>
</feature>
<name>A0ABZ0HU22_9HYPH</name>
<dbReference type="PANTHER" id="PTHR33387:SF3">
    <property type="entry name" value="DUF985 DOMAIN-CONTAINING PROTEIN"/>
    <property type="match status" value="1"/>
</dbReference>
<proteinExistence type="predicted"/>
<dbReference type="CDD" id="cd06121">
    <property type="entry name" value="cupin_YML079wp"/>
    <property type="match status" value="1"/>
</dbReference>